<gene>
    <name evidence="1" type="ORF">ACFQRG_15915</name>
</gene>
<dbReference type="Pfam" id="PF13076">
    <property type="entry name" value="Fur_reg_FbpA"/>
    <property type="match status" value="1"/>
</dbReference>
<organism evidence="1 2">
    <name type="scientific">Scopulibacillus cellulosilyticus</name>
    <dbReference type="NCBI Taxonomy" id="2665665"/>
    <lineage>
        <taxon>Bacteria</taxon>
        <taxon>Bacillati</taxon>
        <taxon>Bacillota</taxon>
        <taxon>Bacilli</taxon>
        <taxon>Bacillales</taxon>
        <taxon>Sporolactobacillaceae</taxon>
        <taxon>Scopulibacillus</taxon>
    </lineage>
</organism>
<evidence type="ECO:0000313" key="1">
    <source>
        <dbReference type="EMBL" id="MFC7394444.1"/>
    </source>
</evidence>
<sequence>MTKKPIDSNQKDTYIQRLLNKGIFKINDKQLYEYTKEQLKFFYEQGIIKDSKKIT</sequence>
<comment type="caution">
    <text evidence="1">The sequence shown here is derived from an EMBL/GenBank/DDBJ whole genome shotgun (WGS) entry which is preliminary data.</text>
</comment>
<protein>
    <submittedName>
        <fullName evidence="1">Fur-regulated basic protein FbpA</fullName>
    </submittedName>
</protein>
<keyword evidence="2" id="KW-1185">Reference proteome</keyword>
<reference evidence="2" key="1">
    <citation type="journal article" date="2019" name="Int. J. Syst. Evol. Microbiol.">
        <title>The Global Catalogue of Microorganisms (GCM) 10K type strain sequencing project: providing services to taxonomists for standard genome sequencing and annotation.</title>
        <authorList>
            <consortium name="The Broad Institute Genomics Platform"/>
            <consortium name="The Broad Institute Genome Sequencing Center for Infectious Disease"/>
            <person name="Wu L."/>
            <person name="Ma J."/>
        </authorList>
    </citation>
    <scope>NUCLEOTIDE SEQUENCE [LARGE SCALE GENOMIC DNA]</scope>
    <source>
        <strain evidence="2">CGMCC 1.16305</strain>
    </source>
</reference>
<dbReference type="EMBL" id="JBHTCO010000020">
    <property type="protein sequence ID" value="MFC7394444.1"/>
    <property type="molecule type" value="Genomic_DNA"/>
</dbReference>
<dbReference type="Proteomes" id="UP001596505">
    <property type="component" value="Unassembled WGS sequence"/>
</dbReference>
<proteinExistence type="predicted"/>
<dbReference type="RefSeq" id="WP_380967811.1">
    <property type="nucleotide sequence ID" value="NZ_JBHTCO010000020.1"/>
</dbReference>
<name>A0ABW2PYK6_9BACL</name>
<accession>A0ABW2PYK6</accession>
<dbReference type="InterPro" id="IPR025072">
    <property type="entry name" value="Fur_reg_FbpA"/>
</dbReference>
<evidence type="ECO:0000313" key="2">
    <source>
        <dbReference type="Proteomes" id="UP001596505"/>
    </source>
</evidence>